<sequence>MPRSARASAAVIPAAAPLQDDAESAGVSGSSAERSLRLLALLASEGRALTLADLAAQLGLPKGTAHRICTQLLATGFLARDVDERSFTVGPALRRLAFDTLNHGVVRGLRHEVLSALVRQVGETCNLTTLDGAQVLYLDRVEAQWPLRLTLDVGSHVPLHCTASGKLFLAQMQAKERDAFIDGLPLERMTPNTIVKAGALRAECEAIAKQGYSCDREEFIAGLVAVAVPVRDAAGAVRAALAVHAPTARMSMDDAIGRIDALKAAAQKMAGLL</sequence>
<evidence type="ECO:0000256" key="1">
    <source>
        <dbReference type="ARBA" id="ARBA00023015"/>
    </source>
</evidence>
<feature type="domain" description="HTH iclR-type" evidence="4">
    <location>
        <begin position="29"/>
        <end position="91"/>
    </location>
</feature>
<dbReference type="InterPro" id="IPR014757">
    <property type="entry name" value="Tscrpt_reg_IclR_C"/>
</dbReference>
<dbReference type="PROSITE" id="PS51077">
    <property type="entry name" value="HTH_ICLR"/>
    <property type="match status" value="1"/>
</dbReference>
<dbReference type="Gene3D" id="3.30.450.40">
    <property type="match status" value="1"/>
</dbReference>
<dbReference type="InterPro" id="IPR036390">
    <property type="entry name" value="WH_DNA-bd_sf"/>
</dbReference>
<dbReference type="EMBL" id="RXFT01000012">
    <property type="protein sequence ID" value="RUR70362.1"/>
    <property type="molecule type" value="Genomic_DNA"/>
</dbReference>
<dbReference type="PANTHER" id="PTHR30136:SF35">
    <property type="entry name" value="HTH-TYPE TRANSCRIPTIONAL REGULATOR RV1719"/>
    <property type="match status" value="1"/>
</dbReference>
<dbReference type="SUPFAM" id="SSF46785">
    <property type="entry name" value="Winged helix' DNA-binding domain"/>
    <property type="match status" value="1"/>
</dbReference>
<dbReference type="Pfam" id="PF09339">
    <property type="entry name" value="HTH_IclR"/>
    <property type="match status" value="1"/>
</dbReference>
<dbReference type="Proteomes" id="UP000281118">
    <property type="component" value="Unassembled WGS sequence"/>
</dbReference>
<keyword evidence="2" id="KW-0238">DNA-binding</keyword>
<dbReference type="AlphaFoldDB" id="A0A3S1A5X9"/>
<dbReference type="SUPFAM" id="SSF55781">
    <property type="entry name" value="GAF domain-like"/>
    <property type="match status" value="1"/>
</dbReference>
<keyword evidence="1" id="KW-0805">Transcription regulation</keyword>
<evidence type="ECO:0000313" key="6">
    <source>
        <dbReference type="EMBL" id="RUR70362.1"/>
    </source>
</evidence>
<dbReference type="Pfam" id="PF01614">
    <property type="entry name" value="IclR_C"/>
    <property type="match status" value="1"/>
</dbReference>
<dbReference type="InterPro" id="IPR029016">
    <property type="entry name" value="GAF-like_dom_sf"/>
</dbReference>
<protein>
    <submittedName>
        <fullName evidence="6">MarR family transcriptional regulator</fullName>
    </submittedName>
</protein>
<proteinExistence type="predicted"/>
<dbReference type="GO" id="GO:0003700">
    <property type="term" value="F:DNA-binding transcription factor activity"/>
    <property type="evidence" value="ECO:0007669"/>
    <property type="project" value="TreeGrafter"/>
</dbReference>
<gene>
    <name evidence="6" type="ORF">EJP67_25230</name>
</gene>
<dbReference type="SMART" id="SM00346">
    <property type="entry name" value="HTH_ICLR"/>
    <property type="match status" value="1"/>
</dbReference>
<dbReference type="PROSITE" id="PS51078">
    <property type="entry name" value="ICLR_ED"/>
    <property type="match status" value="1"/>
</dbReference>
<dbReference type="GO" id="GO:0045892">
    <property type="term" value="P:negative regulation of DNA-templated transcription"/>
    <property type="evidence" value="ECO:0007669"/>
    <property type="project" value="TreeGrafter"/>
</dbReference>
<comment type="caution">
    <text evidence="6">The sequence shown here is derived from an EMBL/GenBank/DDBJ whole genome shotgun (WGS) entry which is preliminary data.</text>
</comment>
<evidence type="ECO:0000313" key="7">
    <source>
        <dbReference type="Proteomes" id="UP000281118"/>
    </source>
</evidence>
<dbReference type="InterPro" id="IPR050707">
    <property type="entry name" value="HTH_MetabolicPath_Reg"/>
</dbReference>
<dbReference type="PANTHER" id="PTHR30136">
    <property type="entry name" value="HELIX-TURN-HELIX TRANSCRIPTIONAL REGULATOR, ICLR FAMILY"/>
    <property type="match status" value="1"/>
</dbReference>
<dbReference type="OrthoDB" id="13103at2"/>
<evidence type="ECO:0000259" key="4">
    <source>
        <dbReference type="PROSITE" id="PS51077"/>
    </source>
</evidence>
<dbReference type="InterPro" id="IPR036388">
    <property type="entry name" value="WH-like_DNA-bd_sf"/>
</dbReference>
<keyword evidence="3" id="KW-0804">Transcription</keyword>
<evidence type="ECO:0000256" key="3">
    <source>
        <dbReference type="ARBA" id="ARBA00023163"/>
    </source>
</evidence>
<dbReference type="GO" id="GO:0003677">
    <property type="term" value="F:DNA binding"/>
    <property type="evidence" value="ECO:0007669"/>
    <property type="project" value="UniProtKB-KW"/>
</dbReference>
<dbReference type="InterPro" id="IPR005471">
    <property type="entry name" value="Tscrpt_reg_IclR_N"/>
</dbReference>
<organism evidence="6 7">
    <name type="scientific">Variovorax guangxiensis</name>
    <dbReference type="NCBI Taxonomy" id="1775474"/>
    <lineage>
        <taxon>Bacteria</taxon>
        <taxon>Pseudomonadati</taxon>
        <taxon>Pseudomonadota</taxon>
        <taxon>Betaproteobacteria</taxon>
        <taxon>Burkholderiales</taxon>
        <taxon>Comamonadaceae</taxon>
        <taxon>Variovorax</taxon>
    </lineage>
</organism>
<evidence type="ECO:0000259" key="5">
    <source>
        <dbReference type="PROSITE" id="PS51078"/>
    </source>
</evidence>
<reference evidence="6 7" key="1">
    <citation type="submission" date="2018-12" db="EMBL/GenBank/DDBJ databases">
        <title>The genome sequences of Variovorax guangxiensis DSM 27352.</title>
        <authorList>
            <person name="Gao J."/>
            <person name="Sun J."/>
        </authorList>
    </citation>
    <scope>NUCLEOTIDE SEQUENCE [LARGE SCALE GENOMIC DNA]</scope>
    <source>
        <strain evidence="6 7">DSM 27352</strain>
    </source>
</reference>
<name>A0A3S1A5X9_9BURK</name>
<dbReference type="Gene3D" id="1.10.10.10">
    <property type="entry name" value="Winged helix-like DNA-binding domain superfamily/Winged helix DNA-binding domain"/>
    <property type="match status" value="1"/>
</dbReference>
<evidence type="ECO:0000256" key="2">
    <source>
        <dbReference type="ARBA" id="ARBA00023125"/>
    </source>
</evidence>
<dbReference type="RefSeq" id="WP_126024475.1">
    <property type="nucleotide sequence ID" value="NZ_RXFT01000012.1"/>
</dbReference>
<accession>A0A3S1A5X9</accession>
<feature type="domain" description="IclR-ED" evidence="5">
    <location>
        <begin position="92"/>
        <end position="273"/>
    </location>
</feature>